<proteinExistence type="predicted"/>
<dbReference type="EMBL" id="QXDL01000192">
    <property type="protein sequence ID" value="RIH81237.1"/>
    <property type="molecule type" value="Genomic_DNA"/>
</dbReference>
<evidence type="ECO:0000313" key="3">
    <source>
        <dbReference type="EMBL" id="RIH81237.1"/>
    </source>
</evidence>
<feature type="domain" description="SHOCT" evidence="2">
    <location>
        <begin position="110"/>
        <end position="133"/>
    </location>
</feature>
<keyword evidence="1" id="KW-0812">Transmembrane</keyword>
<dbReference type="RefSeq" id="WP_147372893.1">
    <property type="nucleotide sequence ID" value="NZ_QXDL01000192.1"/>
</dbReference>
<comment type="caution">
    <text evidence="3">The sequence shown here is derived from an EMBL/GenBank/DDBJ whole genome shotgun (WGS) entry which is preliminary data.</text>
</comment>
<dbReference type="OrthoDB" id="34622at2"/>
<protein>
    <recommendedName>
        <fullName evidence="2">SHOCT domain-containing protein</fullName>
    </recommendedName>
</protein>
<gene>
    <name evidence="3" type="ORF">Mterra_03301</name>
</gene>
<evidence type="ECO:0000259" key="2">
    <source>
        <dbReference type="Pfam" id="PF09851"/>
    </source>
</evidence>
<sequence length="137" mass="15706">MEPMAMGHYGGFGLGFLNFLGTLLFFVFLFWVFRFLVWGRHGGRGDWGRGPCRRMRYAGGPFGGDSALDAARERFAKGEIGREEYERIKAGLEREQGHEDWKPFWHRDSALEVARARFARGEITLEEFEAIKQGLQG</sequence>
<organism evidence="3 4">
    <name type="scientific">Calidithermus terrae</name>
    <dbReference type="NCBI Taxonomy" id="1408545"/>
    <lineage>
        <taxon>Bacteria</taxon>
        <taxon>Thermotogati</taxon>
        <taxon>Deinococcota</taxon>
        <taxon>Deinococci</taxon>
        <taxon>Thermales</taxon>
        <taxon>Thermaceae</taxon>
        <taxon>Calidithermus</taxon>
    </lineage>
</organism>
<dbReference type="Pfam" id="PF09851">
    <property type="entry name" value="SHOCT"/>
    <property type="match status" value="2"/>
</dbReference>
<name>A0A399E940_9DEIN</name>
<reference evidence="3 4" key="1">
    <citation type="submission" date="2018-08" db="EMBL/GenBank/DDBJ databases">
        <title>Meiothermus terrae DSM 26712 genome sequencing project.</title>
        <authorList>
            <person name="Da Costa M.S."/>
            <person name="Albuquerque L."/>
            <person name="Raposo P."/>
            <person name="Froufe H.J.C."/>
            <person name="Barroso C.S."/>
            <person name="Egas C."/>
        </authorList>
    </citation>
    <scope>NUCLEOTIDE SEQUENCE [LARGE SCALE GENOMIC DNA]</scope>
    <source>
        <strain evidence="3 4">DSM 26712</strain>
    </source>
</reference>
<feature type="transmembrane region" description="Helical" evidence="1">
    <location>
        <begin position="12"/>
        <end position="37"/>
    </location>
</feature>
<evidence type="ECO:0000256" key="1">
    <source>
        <dbReference type="SAM" id="Phobius"/>
    </source>
</evidence>
<evidence type="ECO:0000313" key="4">
    <source>
        <dbReference type="Proteomes" id="UP000265715"/>
    </source>
</evidence>
<feature type="domain" description="SHOCT" evidence="2">
    <location>
        <begin position="67"/>
        <end position="92"/>
    </location>
</feature>
<keyword evidence="1" id="KW-0472">Membrane</keyword>
<keyword evidence="1" id="KW-1133">Transmembrane helix</keyword>
<dbReference type="Proteomes" id="UP000265715">
    <property type="component" value="Unassembled WGS sequence"/>
</dbReference>
<accession>A0A399E940</accession>
<keyword evidence="4" id="KW-1185">Reference proteome</keyword>
<dbReference type="InterPro" id="IPR018649">
    <property type="entry name" value="SHOCT"/>
</dbReference>
<dbReference type="AlphaFoldDB" id="A0A399E940"/>